<evidence type="ECO:0000313" key="1">
    <source>
        <dbReference type="EMBL" id="KAL0959953.1"/>
    </source>
</evidence>
<sequence>MLADLPHEIVHLILDKLSRLDPNAVWNVCLAGNHELYRMALPFTWRNVYFVTSPEHPPGEFSRLVDAFMASEERVLAARRVLFTFIGPHSHRGIYDALEPHLKSFINVTSAFIEFLDATRRTPIPWHGQSGGTPLYTVQLIAGSLPSLSSIRVEGCQDRYVEPWDDLPPSQALKRVVTRYCSDDLAELWAMTPGLQVVEVQGGIVGGVWGDAGNYTRTYGNFSYDPGVSVNGFLREDMLSKLTQLHLLHDMYAPKFHANNECEDVVSMLTDLNCSLPLLVELILDMEFEVEEFQVVWTILRTHAPNLKRLKLTIGADFSRYKPQDAKELLWSLDDGPGQFMALEELWLPVDGIQDQELVISTLEADTPNLKLLLLLPPQEREESLIRSATEMLAEALEDLEVVSWHNNCDVQISRGVDGGVVSSVKALSPMSWWAEGFRGVGEL</sequence>
<dbReference type="Proteomes" id="UP001556367">
    <property type="component" value="Unassembled WGS sequence"/>
</dbReference>
<keyword evidence="2" id="KW-1185">Reference proteome</keyword>
<reference evidence="2" key="1">
    <citation type="submission" date="2024-06" db="EMBL/GenBank/DDBJ databases">
        <title>Multi-omics analyses provide insights into the biosynthesis of the anticancer antibiotic pleurotin in Hohenbuehelia grisea.</title>
        <authorList>
            <person name="Weaver J.A."/>
            <person name="Alberti F."/>
        </authorList>
    </citation>
    <scope>NUCLEOTIDE SEQUENCE [LARGE SCALE GENOMIC DNA]</scope>
    <source>
        <strain evidence="2">T-177</strain>
    </source>
</reference>
<dbReference type="EMBL" id="JASNQZ010000002">
    <property type="protein sequence ID" value="KAL0959953.1"/>
    <property type="molecule type" value="Genomic_DNA"/>
</dbReference>
<organism evidence="1 2">
    <name type="scientific">Hohenbuehelia grisea</name>
    <dbReference type="NCBI Taxonomy" id="104357"/>
    <lineage>
        <taxon>Eukaryota</taxon>
        <taxon>Fungi</taxon>
        <taxon>Dikarya</taxon>
        <taxon>Basidiomycota</taxon>
        <taxon>Agaricomycotina</taxon>
        <taxon>Agaricomycetes</taxon>
        <taxon>Agaricomycetidae</taxon>
        <taxon>Agaricales</taxon>
        <taxon>Pleurotineae</taxon>
        <taxon>Pleurotaceae</taxon>
        <taxon>Hohenbuehelia</taxon>
    </lineage>
</organism>
<proteinExistence type="predicted"/>
<evidence type="ECO:0000313" key="2">
    <source>
        <dbReference type="Proteomes" id="UP001556367"/>
    </source>
</evidence>
<evidence type="ECO:0008006" key="3">
    <source>
        <dbReference type="Google" id="ProtNLM"/>
    </source>
</evidence>
<name>A0ABR3JXV4_9AGAR</name>
<comment type="caution">
    <text evidence="1">The sequence shown here is derived from an EMBL/GenBank/DDBJ whole genome shotgun (WGS) entry which is preliminary data.</text>
</comment>
<accession>A0ABR3JXV4</accession>
<protein>
    <recommendedName>
        <fullName evidence="3">F-box domain-containing protein</fullName>
    </recommendedName>
</protein>
<gene>
    <name evidence="1" type="ORF">HGRIS_011617</name>
</gene>